<comment type="caution">
    <text evidence="2">The sequence shown here is derived from an EMBL/GenBank/DDBJ whole genome shotgun (WGS) entry which is preliminary data.</text>
</comment>
<proteinExistence type="predicted"/>
<dbReference type="EMBL" id="WOCE01000018">
    <property type="protein sequence ID" value="KAE9594535.1"/>
    <property type="molecule type" value="Genomic_DNA"/>
</dbReference>
<gene>
    <name evidence="2" type="ORF">Lalb_Chr18g0054821</name>
</gene>
<organism evidence="2 3">
    <name type="scientific">Lupinus albus</name>
    <name type="common">White lupine</name>
    <name type="synonym">Lupinus termis</name>
    <dbReference type="NCBI Taxonomy" id="3870"/>
    <lineage>
        <taxon>Eukaryota</taxon>
        <taxon>Viridiplantae</taxon>
        <taxon>Streptophyta</taxon>
        <taxon>Embryophyta</taxon>
        <taxon>Tracheophyta</taxon>
        <taxon>Spermatophyta</taxon>
        <taxon>Magnoliopsida</taxon>
        <taxon>eudicotyledons</taxon>
        <taxon>Gunneridae</taxon>
        <taxon>Pentapetalae</taxon>
        <taxon>rosids</taxon>
        <taxon>fabids</taxon>
        <taxon>Fabales</taxon>
        <taxon>Fabaceae</taxon>
        <taxon>Papilionoideae</taxon>
        <taxon>50 kb inversion clade</taxon>
        <taxon>genistoids sensu lato</taxon>
        <taxon>core genistoids</taxon>
        <taxon>Genisteae</taxon>
        <taxon>Lupinus</taxon>
    </lineage>
</organism>
<evidence type="ECO:0000313" key="3">
    <source>
        <dbReference type="Proteomes" id="UP000447434"/>
    </source>
</evidence>
<dbReference type="Proteomes" id="UP000447434">
    <property type="component" value="Chromosome 18"/>
</dbReference>
<keyword evidence="1" id="KW-0812">Transmembrane</keyword>
<keyword evidence="1" id="KW-0472">Membrane</keyword>
<dbReference type="AlphaFoldDB" id="A0A6A4NV21"/>
<accession>A0A6A4NV21</accession>
<sequence>MNWGSDSLNNVNQALPKTLVVQNIISLLIFLYYKHITFACIGRNSHPKGNFHRSRNMG</sequence>
<reference evidence="3" key="1">
    <citation type="journal article" date="2020" name="Nat. Commun.">
        <title>Genome sequence of the cluster root forming white lupin.</title>
        <authorList>
            <person name="Hufnagel B."/>
            <person name="Marques A."/>
            <person name="Soriano A."/>
            <person name="Marques L."/>
            <person name="Divol F."/>
            <person name="Doumas P."/>
            <person name="Sallet E."/>
            <person name="Mancinotti D."/>
            <person name="Carrere S."/>
            <person name="Marande W."/>
            <person name="Arribat S."/>
            <person name="Keller J."/>
            <person name="Huneau C."/>
            <person name="Blein T."/>
            <person name="Aime D."/>
            <person name="Laguerre M."/>
            <person name="Taylor J."/>
            <person name="Schubert V."/>
            <person name="Nelson M."/>
            <person name="Geu-Flores F."/>
            <person name="Crespi M."/>
            <person name="Gallardo-Guerrero K."/>
            <person name="Delaux P.-M."/>
            <person name="Salse J."/>
            <person name="Berges H."/>
            <person name="Guyot R."/>
            <person name="Gouzy J."/>
            <person name="Peret B."/>
        </authorList>
    </citation>
    <scope>NUCLEOTIDE SEQUENCE [LARGE SCALE GENOMIC DNA]</scope>
    <source>
        <strain evidence="3">cv. Amiga</strain>
    </source>
</reference>
<keyword evidence="3" id="KW-1185">Reference proteome</keyword>
<evidence type="ECO:0000256" key="1">
    <source>
        <dbReference type="SAM" id="Phobius"/>
    </source>
</evidence>
<keyword evidence="1" id="KW-1133">Transmembrane helix</keyword>
<protein>
    <submittedName>
        <fullName evidence="2">Uncharacterized protein</fullName>
    </submittedName>
</protein>
<name>A0A6A4NV21_LUPAL</name>
<evidence type="ECO:0000313" key="2">
    <source>
        <dbReference type="EMBL" id="KAE9594535.1"/>
    </source>
</evidence>
<feature type="transmembrane region" description="Helical" evidence="1">
    <location>
        <begin position="20"/>
        <end position="41"/>
    </location>
</feature>